<protein>
    <recommendedName>
        <fullName evidence="7">MARVEL domain-containing protein</fullName>
    </recommendedName>
</protein>
<comment type="subcellular location">
    <subcellularLocation>
        <location evidence="1">Membrane</location>
        <topology evidence="1">Multi-pass membrane protein</topology>
    </subcellularLocation>
</comment>
<comment type="caution">
    <text evidence="8">The sequence shown here is derived from an EMBL/GenBank/DDBJ whole genome shotgun (WGS) entry which is preliminary data.</text>
</comment>
<dbReference type="GO" id="GO:0016020">
    <property type="term" value="C:membrane"/>
    <property type="evidence" value="ECO:0007669"/>
    <property type="project" value="UniProtKB-SubCell"/>
</dbReference>
<gene>
    <name evidence="8" type="ORF">INT47_007701</name>
</gene>
<dbReference type="PANTHER" id="PTHR37451">
    <property type="entry name" value="MARVEL DOMAIN"/>
    <property type="match status" value="1"/>
</dbReference>
<dbReference type="PANTHER" id="PTHR37451:SF1">
    <property type="entry name" value="MARVEL DOMAIN-CONTAINING PROTEIN"/>
    <property type="match status" value="1"/>
</dbReference>
<dbReference type="InterPro" id="IPR008253">
    <property type="entry name" value="Marvel"/>
</dbReference>
<proteinExistence type="predicted"/>
<reference evidence="8" key="1">
    <citation type="submission" date="2020-12" db="EMBL/GenBank/DDBJ databases">
        <title>Metabolic potential, ecology and presence of endohyphal bacteria is reflected in genomic diversity of Mucoromycotina.</title>
        <authorList>
            <person name="Muszewska A."/>
            <person name="Okrasinska A."/>
            <person name="Steczkiewicz K."/>
            <person name="Drgas O."/>
            <person name="Orlowska M."/>
            <person name="Perlinska-Lenart U."/>
            <person name="Aleksandrzak-Piekarczyk T."/>
            <person name="Szatraj K."/>
            <person name="Zielenkiewicz U."/>
            <person name="Pilsyk S."/>
            <person name="Malc E."/>
            <person name="Mieczkowski P."/>
            <person name="Kruszewska J.S."/>
            <person name="Biernat P."/>
            <person name="Pawlowska J."/>
        </authorList>
    </citation>
    <scope>NUCLEOTIDE SEQUENCE</scope>
    <source>
        <strain evidence="8">WA0000017839</strain>
    </source>
</reference>
<evidence type="ECO:0000256" key="6">
    <source>
        <dbReference type="SAM" id="Phobius"/>
    </source>
</evidence>
<evidence type="ECO:0000256" key="2">
    <source>
        <dbReference type="ARBA" id="ARBA00022692"/>
    </source>
</evidence>
<feature type="non-terminal residue" evidence="8">
    <location>
        <position position="1"/>
    </location>
</feature>
<feature type="transmembrane region" description="Helical" evidence="6">
    <location>
        <begin position="102"/>
        <end position="123"/>
    </location>
</feature>
<evidence type="ECO:0000256" key="4">
    <source>
        <dbReference type="ARBA" id="ARBA00023136"/>
    </source>
</evidence>
<dbReference type="Proteomes" id="UP000603453">
    <property type="component" value="Unassembled WGS sequence"/>
</dbReference>
<keyword evidence="4 6" id="KW-0472">Membrane</keyword>
<evidence type="ECO:0000256" key="5">
    <source>
        <dbReference type="SAM" id="MobiDB-lite"/>
    </source>
</evidence>
<keyword evidence="9" id="KW-1185">Reference proteome</keyword>
<keyword evidence="3 6" id="KW-1133">Transmembrane helix</keyword>
<evidence type="ECO:0000256" key="3">
    <source>
        <dbReference type="ARBA" id="ARBA00022989"/>
    </source>
</evidence>
<feature type="compositionally biased region" description="Basic and acidic residues" evidence="5">
    <location>
        <begin position="220"/>
        <end position="235"/>
    </location>
</feature>
<name>A0A8H7QYS1_9FUNG</name>
<evidence type="ECO:0000313" key="9">
    <source>
        <dbReference type="Proteomes" id="UP000603453"/>
    </source>
</evidence>
<dbReference type="EMBL" id="JAEPRD010000088">
    <property type="protein sequence ID" value="KAG2200056.1"/>
    <property type="molecule type" value="Genomic_DNA"/>
</dbReference>
<feature type="domain" description="MARVEL" evidence="7">
    <location>
        <begin position="25"/>
        <end position="174"/>
    </location>
</feature>
<accession>A0A8H7QYS1</accession>
<feature type="transmembrane region" description="Helical" evidence="6">
    <location>
        <begin position="60"/>
        <end position="81"/>
    </location>
</feature>
<organism evidence="8 9">
    <name type="scientific">Mucor saturninus</name>
    <dbReference type="NCBI Taxonomy" id="64648"/>
    <lineage>
        <taxon>Eukaryota</taxon>
        <taxon>Fungi</taxon>
        <taxon>Fungi incertae sedis</taxon>
        <taxon>Mucoromycota</taxon>
        <taxon>Mucoromycotina</taxon>
        <taxon>Mucoromycetes</taxon>
        <taxon>Mucorales</taxon>
        <taxon>Mucorineae</taxon>
        <taxon>Mucoraceae</taxon>
        <taxon>Mucor</taxon>
    </lineage>
</organism>
<sequence>NMGLLDLIELDIDTPASLPSIGIYKLGLHIIQIFFAFLTFCIILPVISIEGHYSGSSQPAPNYTLVVTLVSIFVSTALALFPLAKYRNHLVPVRNFFLRPRTAVIFTCFLTLAWFAAMISMTVHSNDDAFCKLNQKWIKSDANYPSAWMKQCNSAKAAAAFCWFSFFVWLASAICSIILLWHEKKVKHAEADAAAAAARSADFTGKNGDEDAQTIVDMDFSDKKDNELNDRDDTRSPTLDNEPTQSTETLTPPNHFQSPYIPNNDSVLPVDHHHPSYEAPRAIPAYVPPPSNLTSPYNPHANNISSVGSPYSLPASVASPYPTPHNTAFQPYCQASHVSYSNIPLDQSQQYNTAAVGPYPYPQQNYPSAPTYQEYPAYH</sequence>
<feature type="compositionally biased region" description="Polar residues" evidence="5">
    <location>
        <begin position="236"/>
        <end position="266"/>
    </location>
</feature>
<keyword evidence="2 6" id="KW-0812">Transmembrane</keyword>
<evidence type="ECO:0000256" key="1">
    <source>
        <dbReference type="ARBA" id="ARBA00004141"/>
    </source>
</evidence>
<feature type="transmembrane region" description="Helical" evidence="6">
    <location>
        <begin position="26"/>
        <end position="48"/>
    </location>
</feature>
<dbReference type="Pfam" id="PF01284">
    <property type="entry name" value="MARVEL"/>
    <property type="match status" value="1"/>
</dbReference>
<dbReference type="OrthoDB" id="2259253at2759"/>
<evidence type="ECO:0000259" key="7">
    <source>
        <dbReference type="Pfam" id="PF01284"/>
    </source>
</evidence>
<evidence type="ECO:0000313" key="8">
    <source>
        <dbReference type="EMBL" id="KAG2200056.1"/>
    </source>
</evidence>
<feature type="transmembrane region" description="Helical" evidence="6">
    <location>
        <begin position="158"/>
        <end position="181"/>
    </location>
</feature>
<dbReference type="AlphaFoldDB" id="A0A8H7QYS1"/>
<feature type="region of interest" description="Disordered" evidence="5">
    <location>
        <begin position="199"/>
        <end position="283"/>
    </location>
</feature>